<evidence type="ECO:0000313" key="3">
    <source>
        <dbReference type="EMBL" id="MCQ4813113.1"/>
    </source>
</evidence>
<dbReference type="InterPro" id="IPR008927">
    <property type="entry name" value="6-PGluconate_DH-like_C_sf"/>
</dbReference>
<dbReference type="Proteomes" id="UP001205919">
    <property type="component" value="Unassembled WGS sequence"/>
</dbReference>
<feature type="domain" description="Putative oxidoreductase/dehydrogenase Rossmann-like" evidence="1">
    <location>
        <begin position="5"/>
        <end position="118"/>
    </location>
</feature>
<evidence type="ECO:0000259" key="1">
    <source>
        <dbReference type="Pfam" id="PF10727"/>
    </source>
</evidence>
<reference evidence="3 4" key="1">
    <citation type="submission" date="2022-06" db="EMBL/GenBank/DDBJ databases">
        <title>Isolation of gut microbiota from human fecal samples.</title>
        <authorList>
            <person name="Pamer E.G."/>
            <person name="Barat B."/>
            <person name="Waligurski E."/>
            <person name="Medina S."/>
            <person name="Paddock L."/>
            <person name="Mostad J."/>
        </authorList>
    </citation>
    <scope>NUCLEOTIDE SEQUENCE [LARGE SCALE GENOMIC DNA]</scope>
    <source>
        <strain evidence="3 4">DFI.9.90</strain>
    </source>
</reference>
<dbReference type="InterPro" id="IPR018931">
    <property type="entry name" value="DUF2520"/>
</dbReference>
<dbReference type="RefSeq" id="WP_256181234.1">
    <property type="nucleotide sequence ID" value="NZ_CATXDJ010000023.1"/>
</dbReference>
<dbReference type="SUPFAM" id="SSF51735">
    <property type="entry name" value="NAD(P)-binding Rossmann-fold domains"/>
    <property type="match status" value="1"/>
</dbReference>
<feature type="domain" description="DUF2520" evidence="2">
    <location>
        <begin position="133"/>
        <end position="257"/>
    </location>
</feature>
<dbReference type="Pfam" id="PF10727">
    <property type="entry name" value="Rossmann-like"/>
    <property type="match status" value="1"/>
</dbReference>
<dbReference type="Gene3D" id="1.10.1040.20">
    <property type="entry name" value="ProC-like, C-terminal domain"/>
    <property type="match status" value="1"/>
</dbReference>
<accession>A0AAW5K2Y8</accession>
<dbReference type="InterPro" id="IPR036291">
    <property type="entry name" value="NAD(P)-bd_dom_sf"/>
</dbReference>
<sequence>MAEHFSVGFVGAGKVGRALGRYFMRRGLPVCGYSSRREESAAAAARWTGTAALSLAEVAGRGGVIFLTVPDDALAAVWEGLRAFPLEGKAVCHCSGLHSSRIFAGIEAAGACGYSLHPLCAVTENFEKMDEVCFTLEGAGEHPSIGRLLSLIGNRVRRIEPEQKAKYHAAAVFCSNFAAALTGAATRLFAECGLDEDFSENAWRYLFTENAANVGRLGPVRALTGPIERGDCETVRRHLEALDGRTAELYRLLSRETLALAHKKNPERDYTKMKEVLRA</sequence>
<dbReference type="InterPro" id="IPR037108">
    <property type="entry name" value="TM1727-like_C_sf"/>
</dbReference>
<proteinExistence type="predicted"/>
<organism evidence="3 4">
    <name type="scientific">Cloacibacillus evryensis</name>
    <dbReference type="NCBI Taxonomy" id="508460"/>
    <lineage>
        <taxon>Bacteria</taxon>
        <taxon>Thermotogati</taxon>
        <taxon>Synergistota</taxon>
        <taxon>Synergistia</taxon>
        <taxon>Synergistales</taxon>
        <taxon>Synergistaceae</taxon>
        <taxon>Cloacibacillus</taxon>
    </lineage>
</organism>
<name>A0AAW5K2Y8_9BACT</name>
<protein>
    <submittedName>
        <fullName evidence="3">DUF2520 domain-containing protein</fullName>
    </submittedName>
</protein>
<dbReference type="AlphaFoldDB" id="A0AAW5K2Y8"/>
<comment type="caution">
    <text evidence="3">The sequence shown here is derived from an EMBL/GenBank/DDBJ whole genome shotgun (WGS) entry which is preliminary data.</text>
</comment>
<dbReference type="InterPro" id="IPR019665">
    <property type="entry name" value="OxRdtase/DH_put_Rossmann_dom"/>
</dbReference>
<keyword evidence="4" id="KW-1185">Reference proteome</keyword>
<dbReference type="PANTHER" id="PTHR40459">
    <property type="entry name" value="CONSERVED HYPOTHETICAL ALANINE AND LEUCINE RICH PROTEIN"/>
    <property type="match status" value="1"/>
</dbReference>
<dbReference type="SUPFAM" id="SSF48179">
    <property type="entry name" value="6-phosphogluconate dehydrogenase C-terminal domain-like"/>
    <property type="match status" value="1"/>
</dbReference>
<dbReference type="Gene3D" id="3.40.50.720">
    <property type="entry name" value="NAD(P)-binding Rossmann-like Domain"/>
    <property type="match status" value="1"/>
</dbReference>
<dbReference type="PANTHER" id="PTHR40459:SF1">
    <property type="entry name" value="CONSERVED HYPOTHETICAL ALANINE AND LEUCINE RICH PROTEIN"/>
    <property type="match status" value="1"/>
</dbReference>
<gene>
    <name evidence="3" type="ORF">NE630_01590</name>
</gene>
<evidence type="ECO:0000313" key="4">
    <source>
        <dbReference type="Proteomes" id="UP001205919"/>
    </source>
</evidence>
<dbReference type="EMBL" id="JANFYT010000002">
    <property type="protein sequence ID" value="MCQ4813113.1"/>
    <property type="molecule type" value="Genomic_DNA"/>
</dbReference>
<evidence type="ECO:0000259" key="2">
    <source>
        <dbReference type="Pfam" id="PF10728"/>
    </source>
</evidence>
<dbReference type="Pfam" id="PF10728">
    <property type="entry name" value="DUF2520"/>
    <property type="match status" value="1"/>
</dbReference>